<dbReference type="InterPro" id="IPR050789">
    <property type="entry name" value="Diverse_Enzym_Activities"/>
</dbReference>
<dbReference type="EMBL" id="JBFWIC010000010">
    <property type="protein sequence ID" value="MEZ0474810.1"/>
    <property type="molecule type" value="Genomic_DNA"/>
</dbReference>
<accession>A0ABV4HPY9</accession>
<keyword evidence="2" id="KW-0378">Hydrolase</keyword>
<organism evidence="2 3">
    <name type="scientific">Luteimonas salinilitoris</name>
    <dbReference type="NCBI Taxonomy" id="3237697"/>
    <lineage>
        <taxon>Bacteria</taxon>
        <taxon>Pseudomonadati</taxon>
        <taxon>Pseudomonadota</taxon>
        <taxon>Gammaproteobacteria</taxon>
        <taxon>Lysobacterales</taxon>
        <taxon>Lysobacteraceae</taxon>
        <taxon>Luteimonas</taxon>
    </lineage>
</organism>
<reference evidence="2 3" key="1">
    <citation type="submission" date="2024-07" db="EMBL/GenBank/DDBJ databases">
        <title>Luteimonas salilacus sp. nov., isolated from the shore soil of Salt Lake in Tibet of China.</title>
        <authorList>
            <person name="Zhang X."/>
            <person name="Li A."/>
        </authorList>
    </citation>
    <scope>NUCLEOTIDE SEQUENCE [LARGE SCALE GENOMIC DNA]</scope>
    <source>
        <strain evidence="2 3">B3-2-R+30</strain>
    </source>
</reference>
<dbReference type="Gene3D" id="3.40.710.10">
    <property type="entry name" value="DD-peptidase/beta-lactamase superfamily"/>
    <property type="match status" value="1"/>
</dbReference>
<dbReference type="EC" id="3.-.-.-" evidence="2"/>
<gene>
    <name evidence="2" type="ORF">AB6713_09285</name>
</gene>
<dbReference type="GO" id="GO:0016787">
    <property type="term" value="F:hydrolase activity"/>
    <property type="evidence" value="ECO:0007669"/>
    <property type="project" value="UniProtKB-KW"/>
</dbReference>
<dbReference type="SUPFAM" id="SSF56601">
    <property type="entry name" value="beta-lactamase/transpeptidase-like"/>
    <property type="match status" value="1"/>
</dbReference>
<dbReference type="RefSeq" id="WP_370564472.1">
    <property type="nucleotide sequence ID" value="NZ_JBFWIB010000008.1"/>
</dbReference>
<name>A0ABV4HPY9_9GAMM</name>
<keyword evidence="3" id="KW-1185">Reference proteome</keyword>
<sequence>MKILKIVLVAAAGLLALSGLAMFYPLVPGTKAAPAQPQSMFEADLTRAMTEFAESRETIDALVVASSDEVLFVHGAAHLPINTHSVRKSIMSVLIGMAVLEGKLEVTDSLADLRIDDALMPLTDIEGTATVADLLKARSGIYIEAAGETADMKAMRPRRGQYRPGEHYYYNNWDFNVLGTVLAKSTGAPPEHRMRTLADRLGFQDFEAGHFYYQAADASEHDQYTIFMSARDLARVGQMMLREGRDPAGEALVSAEWVAESIREYSELTDREPLDGYGYLWSLDADTGTYWATGWGGQFMLVDPRNDLVIVVRNDTGRRLGQLGWLVLLDKSSQGRLTDMEELREMVVDR</sequence>
<comment type="caution">
    <text evidence="2">The sequence shown here is derived from an EMBL/GenBank/DDBJ whole genome shotgun (WGS) entry which is preliminary data.</text>
</comment>
<evidence type="ECO:0000313" key="2">
    <source>
        <dbReference type="EMBL" id="MEZ0474810.1"/>
    </source>
</evidence>
<proteinExistence type="predicted"/>
<dbReference type="InterPro" id="IPR012338">
    <property type="entry name" value="Beta-lactam/transpept-like"/>
</dbReference>
<protein>
    <submittedName>
        <fullName evidence="2">Serine hydrolase domain-containing protein</fullName>
        <ecNumber evidence="2">3.-.-.-</ecNumber>
    </submittedName>
</protein>
<evidence type="ECO:0000259" key="1">
    <source>
        <dbReference type="Pfam" id="PF00144"/>
    </source>
</evidence>
<feature type="domain" description="Beta-lactamase-related" evidence="1">
    <location>
        <begin position="84"/>
        <end position="312"/>
    </location>
</feature>
<dbReference type="PANTHER" id="PTHR43283">
    <property type="entry name" value="BETA-LACTAMASE-RELATED"/>
    <property type="match status" value="1"/>
</dbReference>
<dbReference type="InterPro" id="IPR001466">
    <property type="entry name" value="Beta-lactam-related"/>
</dbReference>
<dbReference type="Proteomes" id="UP001566331">
    <property type="component" value="Unassembled WGS sequence"/>
</dbReference>
<dbReference type="PANTHER" id="PTHR43283:SF7">
    <property type="entry name" value="BETA-LACTAMASE-RELATED DOMAIN-CONTAINING PROTEIN"/>
    <property type="match status" value="1"/>
</dbReference>
<dbReference type="Pfam" id="PF00144">
    <property type="entry name" value="Beta-lactamase"/>
    <property type="match status" value="1"/>
</dbReference>
<evidence type="ECO:0000313" key="3">
    <source>
        <dbReference type="Proteomes" id="UP001566331"/>
    </source>
</evidence>